<dbReference type="Proteomes" id="UP001054945">
    <property type="component" value="Unassembled WGS sequence"/>
</dbReference>
<comment type="caution">
    <text evidence="1">The sequence shown here is derived from an EMBL/GenBank/DDBJ whole genome shotgun (WGS) entry which is preliminary data.</text>
</comment>
<sequence length="82" mass="9067">MAPAAPTLHAAIPSFLSMRATESNRSSVAITNRPLTMRTGHALTGVTVLHLHGDGNKTETTDDEDWIWPNWSHCPAFVWGWQ</sequence>
<protein>
    <submittedName>
        <fullName evidence="1">Uncharacterized protein</fullName>
    </submittedName>
</protein>
<accession>A0AAV4T2U7</accession>
<gene>
    <name evidence="1" type="ORF">CEXT_89071</name>
</gene>
<keyword evidence="2" id="KW-1185">Reference proteome</keyword>
<dbReference type="EMBL" id="BPLR01010268">
    <property type="protein sequence ID" value="GIY38163.1"/>
    <property type="molecule type" value="Genomic_DNA"/>
</dbReference>
<dbReference type="AlphaFoldDB" id="A0AAV4T2U7"/>
<evidence type="ECO:0000313" key="1">
    <source>
        <dbReference type="EMBL" id="GIY38163.1"/>
    </source>
</evidence>
<name>A0AAV4T2U7_CAEEX</name>
<reference evidence="1 2" key="1">
    <citation type="submission" date="2021-06" db="EMBL/GenBank/DDBJ databases">
        <title>Caerostris extrusa draft genome.</title>
        <authorList>
            <person name="Kono N."/>
            <person name="Arakawa K."/>
        </authorList>
    </citation>
    <scope>NUCLEOTIDE SEQUENCE [LARGE SCALE GENOMIC DNA]</scope>
</reference>
<evidence type="ECO:0000313" key="2">
    <source>
        <dbReference type="Proteomes" id="UP001054945"/>
    </source>
</evidence>
<proteinExistence type="predicted"/>
<organism evidence="1 2">
    <name type="scientific">Caerostris extrusa</name>
    <name type="common">Bark spider</name>
    <name type="synonym">Caerostris bankana</name>
    <dbReference type="NCBI Taxonomy" id="172846"/>
    <lineage>
        <taxon>Eukaryota</taxon>
        <taxon>Metazoa</taxon>
        <taxon>Ecdysozoa</taxon>
        <taxon>Arthropoda</taxon>
        <taxon>Chelicerata</taxon>
        <taxon>Arachnida</taxon>
        <taxon>Araneae</taxon>
        <taxon>Araneomorphae</taxon>
        <taxon>Entelegynae</taxon>
        <taxon>Araneoidea</taxon>
        <taxon>Araneidae</taxon>
        <taxon>Caerostris</taxon>
    </lineage>
</organism>